<keyword evidence="3 4" id="KW-0067">ATP-binding</keyword>
<evidence type="ECO:0000313" key="6">
    <source>
        <dbReference type="Proteomes" id="UP000076066"/>
    </source>
</evidence>
<dbReference type="InterPro" id="IPR037171">
    <property type="entry name" value="NagB/RpiA_transferase-like"/>
</dbReference>
<evidence type="ECO:0000313" key="5">
    <source>
        <dbReference type="EMBL" id="AMW35037.1"/>
    </source>
</evidence>
<dbReference type="InterPro" id="IPR024185">
    <property type="entry name" value="FTHF_cligase-like_sf"/>
</dbReference>
<dbReference type="SUPFAM" id="SSF100950">
    <property type="entry name" value="NagB/RpiA/CoA transferase-like"/>
    <property type="match status" value="1"/>
</dbReference>
<comment type="cofactor">
    <cofactor evidence="4">
        <name>Mg(2+)</name>
        <dbReference type="ChEBI" id="CHEBI:18420"/>
    </cofactor>
</comment>
<gene>
    <name evidence="5" type="ORF">AY555_07445</name>
</gene>
<protein>
    <recommendedName>
        <fullName evidence="4">5-formyltetrahydrofolate cyclo-ligase</fullName>
        <ecNumber evidence="4">6.3.3.2</ecNumber>
    </recommendedName>
</protein>
<keyword evidence="4" id="KW-0479">Metal-binding</keyword>
<organism evidence="5 6">
    <name type="scientific">Haematospirillum jordaniae</name>
    <dbReference type="NCBI Taxonomy" id="1549855"/>
    <lineage>
        <taxon>Bacteria</taxon>
        <taxon>Pseudomonadati</taxon>
        <taxon>Pseudomonadota</taxon>
        <taxon>Alphaproteobacteria</taxon>
        <taxon>Rhodospirillales</taxon>
        <taxon>Novispirillaceae</taxon>
        <taxon>Haematospirillum</taxon>
    </lineage>
</organism>
<dbReference type="PANTHER" id="PTHR23407">
    <property type="entry name" value="ATPASE INHIBITOR/5-FORMYLTETRAHYDROFOLATE CYCLO-LIGASE"/>
    <property type="match status" value="1"/>
</dbReference>
<dbReference type="GO" id="GO:0035999">
    <property type="term" value="P:tetrahydrofolate interconversion"/>
    <property type="evidence" value="ECO:0007669"/>
    <property type="project" value="TreeGrafter"/>
</dbReference>
<dbReference type="PANTHER" id="PTHR23407:SF1">
    <property type="entry name" value="5-FORMYLTETRAHYDROFOLATE CYCLO-LIGASE"/>
    <property type="match status" value="1"/>
</dbReference>
<dbReference type="Proteomes" id="UP000076066">
    <property type="component" value="Chromosome"/>
</dbReference>
<dbReference type="InterPro" id="IPR002698">
    <property type="entry name" value="FTHF_cligase"/>
</dbReference>
<dbReference type="GO" id="GO:0046872">
    <property type="term" value="F:metal ion binding"/>
    <property type="evidence" value="ECO:0007669"/>
    <property type="project" value="UniProtKB-KW"/>
</dbReference>
<dbReference type="GO" id="GO:0005524">
    <property type="term" value="F:ATP binding"/>
    <property type="evidence" value="ECO:0007669"/>
    <property type="project" value="UniProtKB-KW"/>
</dbReference>
<evidence type="ECO:0000256" key="4">
    <source>
        <dbReference type="RuleBase" id="RU361279"/>
    </source>
</evidence>
<comment type="catalytic activity">
    <reaction evidence="4">
        <text>(6S)-5-formyl-5,6,7,8-tetrahydrofolate + ATP = (6R)-5,10-methenyltetrahydrofolate + ADP + phosphate</text>
        <dbReference type="Rhea" id="RHEA:10488"/>
        <dbReference type="ChEBI" id="CHEBI:30616"/>
        <dbReference type="ChEBI" id="CHEBI:43474"/>
        <dbReference type="ChEBI" id="CHEBI:57455"/>
        <dbReference type="ChEBI" id="CHEBI:57457"/>
        <dbReference type="ChEBI" id="CHEBI:456216"/>
        <dbReference type="EC" id="6.3.3.2"/>
    </reaction>
</comment>
<keyword evidence="4" id="KW-0460">Magnesium</keyword>
<accession>A0A143DE88</accession>
<comment type="similarity">
    <text evidence="1 4">Belongs to the 5-formyltetrahydrofolate cyclo-ligase family.</text>
</comment>
<keyword evidence="2 4" id="KW-0547">Nucleotide-binding</keyword>
<name>A0A143DE88_9PROT</name>
<dbReference type="KEGG" id="hjo:AY555_07445"/>
<dbReference type="NCBIfam" id="TIGR02727">
    <property type="entry name" value="MTHFS_bact"/>
    <property type="match status" value="1"/>
</dbReference>
<dbReference type="EC" id="6.3.3.2" evidence="4"/>
<dbReference type="GO" id="GO:0009396">
    <property type="term" value="P:folic acid-containing compound biosynthetic process"/>
    <property type="evidence" value="ECO:0007669"/>
    <property type="project" value="TreeGrafter"/>
</dbReference>
<evidence type="ECO:0000256" key="1">
    <source>
        <dbReference type="ARBA" id="ARBA00010638"/>
    </source>
</evidence>
<evidence type="ECO:0000256" key="3">
    <source>
        <dbReference type="ARBA" id="ARBA00022840"/>
    </source>
</evidence>
<sequence length="266" mass="28498">MWLWLQYHGSHFVLAALVEVALCQRPKVASPLDCFLSGPVRLCGSVFNMYDVSDRAFLAFSVDYGYVSRCSEDKSLLRRALLQRRDDFVASGAALAAGSALTGSVTRLLLECPVDHIIAAYVPMRGEPDPIAGVAAAGRVLALPVVCGRDQPLVFRRWRPGDPLEEGLWGTRHPPASCPSVVPSMVLVPAVGFTGSGTRLGYGGGFYDRTLPGLSAPGSRVPAFAVAWECQRVDALPTEPHDIVLDGWVTEAGFCRLDLTGPSGLS</sequence>
<dbReference type="EMBL" id="CP014525">
    <property type="protein sequence ID" value="AMW35037.1"/>
    <property type="molecule type" value="Genomic_DNA"/>
</dbReference>
<dbReference type="AlphaFoldDB" id="A0A143DE88"/>
<keyword evidence="6" id="KW-1185">Reference proteome</keyword>
<dbReference type="STRING" id="1549855.AY555_07445"/>
<dbReference type="Pfam" id="PF01812">
    <property type="entry name" value="5-FTHF_cyc-lig"/>
    <property type="match status" value="1"/>
</dbReference>
<dbReference type="Gene3D" id="3.40.50.10420">
    <property type="entry name" value="NagB/RpiA/CoA transferase-like"/>
    <property type="match status" value="1"/>
</dbReference>
<proteinExistence type="inferred from homology"/>
<dbReference type="GO" id="GO:0030272">
    <property type="term" value="F:5-formyltetrahydrofolate cyclo-ligase activity"/>
    <property type="evidence" value="ECO:0007669"/>
    <property type="project" value="UniProtKB-EC"/>
</dbReference>
<evidence type="ECO:0000256" key="2">
    <source>
        <dbReference type="ARBA" id="ARBA00022741"/>
    </source>
</evidence>
<reference evidence="5 6" key="1">
    <citation type="submission" date="2016-02" db="EMBL/GenBank/DDBJ databases">
        <title>Complete Genome of H5569, the type strain of the newly described species Haematospirillium jordaniae.</title>
        <authorList>
            <person name="Nicholson A.C."/>
            <person name="Humrighouse B.W."/>
            <person name="Loparov V."/>
            <person name="McQuiston J.R."/>
        </authorList>
    </citation>
    <scope>NUCLEOTIDE SEQUENCE [LARGE SCALE GENOMIC DNA]</scope>
    <source>
        <strain evidence="5 6">H5569</strain>
    </source>
</reference>